<evidence type="ECO:0000313" key="2">
    <source>
        <dbReference type="EMBL" id="GGA41709.1"/>
    </source>
</evidence>
<name>A0ABQ1GDH2_9GAMM</name>
<sequence length="59" mass="6282">MDIFKDGVTASGYPNATFQAEISYIKAATATSPMVKITAKQGQTQAPTHAGFQKYGTLK</sequence>
<feature type="region of interest" description="Disordered" evidence="1">
    <location>
        <begin position="40"/>
        <end position="59"/>
    </location>
</feature>
<organism evidence="2 3">
    <name type="scientific">Hafnia psychrotolerans</name>
    <dbReference type="NCBI Taxonomy" id="1477018"/>
    <lineage>
        <taxon>Bacteria</taxon>
        <taxon>Pseudomonadati</taxon>
        <taxon>Pseudomonadota</taxon>
        <taxon>Gammaproteobacteria</taxon>
        <taxon>Enterobacterales</taxon>
        <taxon>Hafniaceae</taxon>
        <taxon>Hafnia</taxon>
    </lineage>
</organism>
<proteinExistence type="predicted"/>
<gene>
    <name evidence="2" type="ORF">GCM10011328_15870</name>
</gene>
<reference evidence="3" key="1">
    <citation type="journal article" date="2019" name="Int. J. Syst. Evol. Microbiol.">
        <title>The Global Catalogue of Microorganisms (GCM) 10K type strain sequencing project: providing services to taxonomists for standard genome sequencing and annotation.</title>
        <authorList>
            <consortium name="The Broad Institute Genomics Platform"/>
            <consortium name="The Broad Institute Genome Sequencing Center for Infectious Disease"/>
            <person name="Wu L."/>
            <person name="Ma J."/>
        </authorList>
    </citation>
    <scope>NUCLEOTIDE SEQUENCE [LARGE SCALE GENOMIC DNA]</scope>
    <source>
        <strain evidence="3">CGMCC 1.12806</strain>
    </source>
</reference>
<comment type="caution">
    <text evidence="2">The sequence shown here is derived from an EMBL/GenBank/DDBJ whole genome shotgun (WGS) entry which is preliminary data.</text>
</comment>
<evidence type="ECO:0000313" key="3">
    <source>
        <dbReference type="Proteomes" id="UP000627464"/>
    </source>
</evidence>
<keyword evidence="3" id="KW-1185">Reference proteome</keyword>
<evidence type="ECO:0000256" key="1">
    <source>
        <dbReference type="SAM" id="MobiDB-lite"/>
    </source>
</evidence>
<accession>A0ABQ1GDH2</accession>
<dbReference type="Proteomes" id="UP000627464">
    <property type="component" value="Unassembled WGS sequence"/>
</dbReference>
<protein>
    <submittedName>
        <fullName evidence="2">Uncharacterized protein</fullName>
    </submittedName>
</protein>
<dbReference type="RefSeq" id="WP_188472244.1">
    <property type="nucleotide sequence ID" value="NZ_BMFZ01000003.1"/>
</dbReference>
<dbReference type="EMBL" id="BMFZ01000003">
    <property type="protein sequence ID" value="GGA41709.1"/>
    <property type="molecule type" value="Genomic_DNA"/>
</dbReference>